<keyword evidence="9 11" id="KW-0472">Membrane</keyword>
<evidence type="ECO:0000256" key="7">
    <source>
        <dbReference type="ARBA" id="ARBA00023065"/>
    </source>
</evidence>
<comment type="similarity">
    <text evidence="11 12">Belongs to the TonB-dependent receptor family.</text>
</comment>
<comment type="subcellular location">
    <subcellularLocation>
        <location evidence="1 11">Cell outer membrane</location>
        <topology evidence="1 11">Multi-pass membrane protein</topology>
    </subcellularLocation>
</comment>
<feature type="domain" description="TonB-dependent receptor plug" evidence="15">
    <location>
        <begin position="40"/>
        <end position="147"/>
    </location>
</feature>
<evidence type="ECO:0000259" key="15">
    <source>
        <dbReference type="Pfam" id="PF07715"/>
    </source>
</evidence>
<dbReference type="AlphaFoldDB" id="A0A7W4W653"/>
<dbReference type="InterPro" id="IPR036942">
    <property type="entry name" value="Beta-barrel_TonB_sf"/>
</dbReference>
<dbReference type="SUPFAM" id="SSF56935">
    <property type="entry name" value="Porins"/>
    <property type="match status" value="1"/>
</dbReference>
<evidence type="ECO:0000259" key="14">
    <source>
        <dbReference type="Pfam" id="PF00593"/>
    </source>
</evidence>
<evidence type="ECO:0000256" key="4">
    <source>
        <dbReference type="ARBA" id="ARBA00022496"/>
    </source>
</evidence>
<reference evidence="16 17" key="1">
    <citation type="submission" date="2020-08" db="EMBL/GenBank/DDBJ databases">
        <title>Genomic Encyclopedia of Type Strains, Phase III (KMG-III): the genomes of soil and plant-associated and newly described type strains.</title>
        <authorList>
            <person name="Whitman W."/>
        </authorList>
    </citation>
    <scope>NUCLEOTIDE SEQUENCE [LARGE SCALE GENOMIC DNA]</scope>
    <source>
        <strain evidence="16 17">CECT 8654</strain>
    </source>
</reference>
<keyword evidence="3 11" id="KW-1134">Transmembrane beta strand</keyword>
<keyword evidence="2 11" id="KW-0813">Transport</keyword>
<evidence type="ECO:0000256" key="2">
    <source>
        <dbReference type="ARBA" id="ARBA00022448"/>
    </source>
</evidence>
<feature type="domain" description="TonB-dependent receptor-like beta-barrel" evidence="14">
    <location>
        <begin position="256"/>
        <end position="735"/>
    </location>
</feature>
<dbReference type="PROSITE" id="PS52016">
    <property type="entry name" value="TONB_DEPENDENT_REC_3"/>
    <property type="match status" value="1"/>
</dbReference>
<evidence type="ECO:0000256" key="1">
    <source>
        <dbReference type="ARBA" id="ARBA00004571"/>
    </source>
</evidence>
<dbReference type="Proteomes" id="UP000537130">
    <property type="component" value="Unassembled WGS sequence"/>
</dbReference>
<keyword evidence="10 11" id="KW-0998">Cell outer membrane</keyword>
<dbReference type="Gene3D" id="2.40.170.20">
    <property type="entry name" value="TonB-dependent receptor, beta-barrel domain"/>
    <property type="match status" value="1"/>
</dbReference>
<dbReference type="PANTHER" id="PTHR32552:SF81">
    <property type="entry name" value="TONB-DEPENDENT OUTER MEMBRANE RECEPTOR"/>
    <property type="match status" value="1"/>
</dbReference>
<evidence type="ECO:0000256" key="11">
    <source>
        <dbReference type="PROSITE-ProRule" id="PRU01360"/>
    </source>
</evidence>
<dbReference type="EMBL" id="JACHWY010000002">
    <property type="protein sequence ID" value="MBB3047547.1"/>
    <property type="molecule type" value="Genomic_DNA"/>
</dbReference>
<feature type="chain" id="PRO_5030769164" evidence="13">
    <location>
        <begin position="23"/>
        <end position="772"/>
    </location>
</feature>
<evidence type="ECO:0000256" key="6">
    <source>
        <dbReference type="ARBA" id="ARBA00023004"/>
    </source>
</evidence>
<evidence type="ECO:0000256" key="5">
    <source>
        <dbReference type="ARBA" id="ARBA00022692"/>
    </source>
</evidence>
<name>A0A7W4W653_9GAMM</name>
<dbReference type="PANTHER" id="PTHR32552">
    <property type="entry name" value="FERRICHROME IRON RECEPTOR-RELATED"/>
    <property type="match status" value="1"/>
</dbReference>
<dbReference type="Pfam" id="PF00593">
    <property type="entry name" value="TonB_dep_Rec_b-barrel"/>
    <property type="match status" value="1"/>
</dbReference>
<evidence type="ECO:0000256" key="8">
    <source>
        <dbReference type="ARBA" id="ARBA00023077"/>
    </source>
</evidence>
<accession>A0A7W4W653</accession>
<keyword evidence="17" id="KW-1185">Reference proteome</keyword>
<evidence type="ECO:0000256" key="3">
    <source>
        <dbReference type="ARBA" id="ARBA00022452"/>
    </source>
</evidence>
<evidence type="ECO:0000256" key="10">
    <source>
        <dbReference type="ARBA" id="ARBA00023237"/>
    </source>
</evidence>
<sequence length="772" mass="85574">MNYRNSLLWSALLAATAMPLQAQRVLEEVVVTAQKTKQSIQDVPISVTAVDGEFMKEAGISDLKELSVYVPNVRIDANDPGSPQIFVRGFGTNTFNPSFESSVGFVQDEMFFGRAAYFTEAMFDIDRVEVLRGPQGTLFGKNTVSGVFSVSSRPVSEDFSGDVEIRGGEYGEQRVEAGVGGMFNSWFGARISGLYSEKDGQLENQFLNRDEENPEQDAYRIKLNILPTANTDLELIAVESNTTINYWPKQLSNLDADTRDYLDDFDPQIEDDPEDFTTSYNVDGVLEKGSRTYIGKLTHSFGETGSLYNLDTVLVLGKTDLFVEQFQDLDVSPADISTLVNREDYQQDTIEWRFTGDSDGLFGLGTSMQFVAGLYYFESDYQLDAGVVLGRDIDSWLGTEDARQLAGDDAPLLPALQVAAQGTTNDRFDFDYVQNTRALSLFGQMTLNFGESWVVTPGLRINRETKTIDTKGTESCESTTAFPPASCVSGFLFGANNYDFRDLERKESDISPKLSVMYYLTEDVNVFATWSKGFKSGGYNSISFTGEDLEFEDENAVTLEIGTKGSYFNRSLNVNATIYRTEYDNLQVLAFNGVFFDVSNAATAVSQGLEVDWQWLTPWEPLAIIGSLGLLDAYYEEYTGAPAPVTQGVNTRQDLSDETIAFAPESSLMLSPTFTFNVGDHLLNLSVDVIHQGEQFTDTDLDPAARVPANTKLNARAALLDGGERWTLTVGVKNLTDKLTQNQVVDSVFFPGTYYAQQNPGRQIYGALRLNF</sequence>
<keyword evidence="5 11" id="KW-0812">Transmembrane</keyword>
<dbReference type="InterPro" id="IPR000531">
    <property type="entry name" value="Beta-barrel_TonB"/>
</dbReference>
<evidence type="ECO:0000256" key="12">
    <source>
        <dbReference type="RuleBase" id="RU003357"/>
    </source>
</evidence>
<evidence type="ECO:0000256" key="13">
    <source>
        <dbReference type="SAM" id="SignalP"/>
    </source>
</evidence>
<protein>
    <submittedName>
        <fullName evidence="16">Outer membrane receptor protein involved in Fe transport</fullName>
    </submittedName>
</protein>
<dbReference type="GO" id="GO:0009279">
    <property type="term" value="C:cell outer membrane"/>
    <property type="evidence" value="ECO:0007669"/>
    <property type="project" value="UniProtKB-SubCell"/>
</dbReference>
<gene>
    <name evidence="16" type="ORF">FHR99_001813</name>
</gene>
<evidence type="ECO:0000256" key="9">
    <source>
        <dbReference type="ARBA" id="ARBA00023136"/>
    </source>
</evidence>
<keyword evidence="16" id="KW-0675">Receptor</keyword>
<keyword evidence="8 12" id="KW-0798">TonB box</keyword>
<keyword evidence="13" id="KW-0732">Signal</keyword>
<keyword evidence="7" id="KW-0406">Ion transport</keyword>
<dbReference type="RefSeq" id="WP_183410321.1">
    <property type="nucleotide sequence ID" value="NZ_JACHWY010000002.1"/>
</dbReference>
<dbReference type="Pfam" id="PF07715">
    <property type="entry name" value="Plug"/>
    <property type="match status" value="1"/>
</dbReference>
<keyword evidence="6" id="KW-0408">Iron</keyword>
<feature type="signal peptide" evidence="13">
    <location>
        <begin position="1"/>
        <end position="22"/>
    </location>
</feature>
<comment type="caution">
    <text evidence="16">The sequence shown here is derived from an EMBL/GenBank/DDBJ whole genome shotgun (WGS) entry which is preliminary data.</text>
</comment>
<dbReference type="InterPro" id="IPR039426">
    <property type="entry name" value="TonB-dep_rcpt-like"/>
</dbReference>
<organism evidence="16 17">
    <name type="scientific">Litorivivens lipolytica</name>
    <dbReference type="NCBI Taxonomy" id="1524264"/>
    <lineage>
        <taxon>Bacteria</taxon>
        <taxon>Pseudomonadati</taxon>
        <taxon>Pseudomonadota</taxon>
        <taxon>Gammaproteobacteria</taxon>
        <taxon>Litorivivens</taxon>
    </lineage>
</organism>
<evidence type="ECO:0000313" key="16">
    <source>
        <dbReference type="EMBL" id="MBB3047547.1"/>
    </source>
</evidence>
<evidence type="ECO:0000313" key="17">
    <source>
        <dbReference type="Proteomes" id="UP000537130"/>
    </source>
</evidence>
<keyword evidence="4" id="KW-0410">Iron transport</keyword>
<dbReference type="InterPro" id="IPR012910">
    <property type="entry name" value="Plug_dom"/>
</dbReference>
<dbReference type="GO" id="GO:0006826">
    <property type="term" value="P:iron ion transport"/>
    <property type="evidence" value="ECO:0007669"/>
    <property type="project" value="UniProtKB-KW"/>
</dbReference>
<proteinExistence type="inferred from homology"/>